<dbReference type="InterPro" id="IPR010870">
    <property type="entry name" value="Porin_O/P"/>
</dbReference>
<dbReference type="EMBL" id="JBGOGF010000012">
    <property type="protein sequence ID" value="MFA1773296.1"/>
    <property type="molecule type" value="Genomic_DNA"/>
</dbReference>
<reference evidence="3 5" key="3">
    <citation type="submission" date="2024-08" db="EMBL/GenBank/DDBJ databases">
        <authorList>
            <person name="Wei W."/>
        </authorList>
    </citation>
    <scope>NUCLEOTIDE SEQUENCE [LARGE SCALE GENOMIC DNA]</scope>
    <source>
        <strain evidence="3 5">XU2</strain>
    </source>
</reference>
<keyword evidence="1" id="KW-0732">Signal</keyword>
<evidence type="ECO:0000313" key="3">
    <source>
        <dbReference type="EMBL" id="MFA1773296.1"/>
    </source>
</evidence>
<dbReference type="SUPFAM" id="SSF56935">
    <property type="entry name" value="Porins"/>
    <property type="match status" value="1"/>
</dbReference>
<sequence length="407" mass="46628">MKKYYLFFIAQLLIAQASFAQNNEIRKSAMDSTSSSNNPVTQQPSTSQLLNLSERIDLNFLFRSSVEYPRGSSDQGAVKMNEARIELTGDIIQDLSFRIRYRLNRSFAPNSLDNAPSAVDHANITYRFGNEKKWHLTAGKQAANVGSWEFDTNPTFEYQYTDFVNKQLNLFLLAMEIGYQVTPNHSFQLQVHNTYNQDFNTVFNSTGYARNGLRPSKTPLGLYVSWQGNLLDKKWQTFYSYNIAQFAKGKTDHGVAIGNKLVLDRFNAYLDLQSAYMSVDYPNIGSPAVNNYLAPFPIFAPTFLQDINYKTAVLRVDYEFVPKWFITAKGFYETASLRKNSEIGDDFRENIGYWAGLEFKPVGSQDMRLFANYFYNTSRYHNAVANTNPNQKLHLFAVGVLYFVNVF</sequence>
<evidence type="ECO:0000313" key="5">
    <source>
        <dbReference type="Proteomes" id="UP001570846"/>
    </source>
</evidence>
<reference evidence="2 4" key="2">
    <citation type="submission" date="2019-09" db="EMBL/GenBank/DDBJ databases">
        <title>A bacterium isolated from glacier soil.</title>
        <authorList>
            <person name="Liu Q."/>
        </authorList>
    </citation>
    <scope>NUCLEOTIDE SEQUENCE [LARGE SCALE GENOMIC DNA]</scope>
    <source>
        <strain evidence="2 4">MDT1-10-3</strain>
    </source>
</reference>
<dbReference type="RefSeq" id="WP_149096681.1">
    <property type="nucleotide sequence ID" value="NZ_BMMG01000010.1"/>
</dbReference>
<reference evidence="2 4" key="1">
    <citation type="submission" date="2019-07" db="EMBL/GenBank/DDBJ databases">
        <authorList>
            <person name="Qu J.-H."/>
        </authorList>
    </citation>
    <scope>NUCLEOTIDE SEQUENCE [LARGE SCALE GENOMIC DNA]</scope>
    <source>
        <strain evidence="2 4">MDT1-10-3</strain>
    </source>
</reference>
<feature type="chain" id="PRO_5024305982" evidence="1">
    <location>
        <begin position="21"/>
        <end position="407"/>
    </location>
</feature>
<proteinExistence type="predicted"/>
<accession>A0A5M8QSH7</accession>
<comment type="caution">
    <text evidence="2">The sequence shown here is derived from an EMBL/GenBank/DDBJ whole genome shotgun (WGS) entry which is preliminary data.</text>
</comment>
<dbReference type="Pfam" id="PF07396">
    <property type="entry name" value="Porin_O_P"/>
    <property type="match status" value="1"/>
</dbReference>
<evidence type="ECO:0000256" key="1">
    <source>
        <dbReference type="SAM" id="SignalP"/>
    </source>
</evidence>
<organism evidence="2 4">
    <name type="scientific">Rufibacter glacialis</name>
    <dbReference type="NCBI Taxonomy" id="1259555"/>
    <lineage>
        <taxon>Bacteria</taxon>
        <taxon>Pseudomonadati</taxon>
        <taxon>Bacteroidota</taxon>
        <taxon>Cytophagia</taxon>
        <taxon>Cytophagales</taxon>
        <taxon>Hymenobacteraceae</taxon>
        <taxon>Rufibacter</taxon>
    </lineage>
</organism>
<dbReference type="AlphaFoldDB" id="A0A5M8QSH7"/>
<name>A0A5M8QSH7_9BACT</name>
<evidence type="ECO:0000313" key="2">
    <source>
        <dbReference type="EMBL" id="KAA6438181.1"/>
    </source>
</evidence>
<dbReference type="EMBL" id="VKKZ01000001">
    <property type="protein sequence ID" value="KAA6438181.1"/>
    <property type="molecule type" value="Genomic_DNA"/>
</dbReference>
<dbReference type="Proteomes" id="UP000323866">
    <property type="component" value="Unassembled WGS sequence"/>
</dbReference>
<dbReference type="OrthoDB" id="846879at2"/>
<protein>
    <submittedName>
        <fullName evidence="3">Porin</fullName>
    </submittedName>
</protein>
<gene>
    <name evidence="3" type="ORF">ACD591_18490</name>
    <name evidence="2" type="ORF">FOE74_00660</name>
</gene>
<evidence type="ECO:0000313" key="4">
    <source>
        <dbReference type="Proteomes" id="UP000323866"/>
    </source>
</evidence>
<keyword evidence="5" id="KW-1185">Reference proteome</keyword>
<feature type="signal peptide" evidence="1">
    <location>
        <begin position="1"/>
        <end position="20"/>
    </location>
</feature>
<dbReference type="Proteomes" id="UP001570846">
    <property type="component" value="Unassembled WGS sequence"/>
</dbReference>